<dbReference type="RefSeq" id="WP_184216942.1">
    <property type="nucleotide sequence ID" value="NZ_JACHIP010000003.1"/>
</dbReference>
<comment type="caution">
    <text evidence="8">The sequence shown here is derived from an EMBL/GenBank/DDBJ whole genome shotgun (WGS) entry which is preliminary data.</text>
</comment>
<keyword evidence="2 6" id="KW-0378">Hydrolase</keyword>
<dbReference type="CDD" id="cd08999">
    <property type="entry name" value="GH43_ABN-like"/>
    <property type="match status" value="1"/>
</dbReference>
<sequence>MIVSWVGNDAHRGGKDAEFLTEKPVARGRLFILRMLTLFAAFIMASASLLAQTDGTLSSPIIPGDHPDPSIIRVGKTYWTTSTAGNWAPEFSLYRSEDLLHWVSAGAIFQHTPEWADRDFWAPELVSDGGRVLVYYVGRKRGGGLCVAVATASTPDGHYEDHGPIMCQEDGSIDPAFARDESGKPFLIWKEDGNSQGKLTPIFAQPLAEDLIHVAGEKTQLIVNEPESWEGGVVEAPYIMRHGGKFYMFYAGNACCGTGCKYAEGVARADHLLGPWEKDPANPIIRPNGAWKCPGHGTAVHTSQGKDVFLYHAYPTSGFAFLGRESVIDSIEWDAQGWPVVNQGRGPGTLRAGVKLAVGMSDSFPGTKLDGEWKWPIGHEPDVQVASGALTLTLPEGASQSFVARTLLSPTYKATVEIPAEGGVGLIGGAENDVTLSRHDGKLELWSVERGQRRSLWTMDAPAGALWVSVASMTPGEAGFSYKIASGAWIHAGETVNLKGLLPWDSGMRIGLVVDGKAGDQASFRQFLVTDQAAK</sequence>
<reference evidence="8 9" key="1">
    <citation type="submission" date="2020-08" db="EMBL/GenBank/DDBJ databases">
        <title>Genomic Encyclopedia of Type Strains, Phase IV (KMG-V): Genome sequencing to study the core and pangenomes of soil and plant-associated prokaryotes.</title>
        <authorList>
            <person name="Whitman W."/>
        </authorList>
    </citation>
    <scope>NUCLEOTIDE SEQUENCE [LARGE SCALE GENOMIC DNA]</scope>
    <source>
        <strain evidence="8 9">M8UP14</strain>
    </source>
</reference>
<dbReference type="Gene3D" id="2.60.120.200">
    <property type="match status" value="1"/>
</dbReference>
<evidence type="ECO:0000256" key="7">
    <source>
        <dbReference type="SAM" id="Phobius"/>
    </source>
</evidence>
<feature type="active site" description="Proton acceptor" evidence="4">
    <location>
        <position position="68"/>
    </location>
</feature>
<keyword evidence="7" id="KW-0472">Membrane</keyword>
<dbReference type="SUPFAM" id="SSF75005">
    <property type="entry name" value="Arabinanase/levansucrase/invertase"/>
    <property type="match status" value="1"/>
</dbReference>
<evidence type="ECO:0000256" key="6">
    <source>
        <dbReference type="RuleBase" id="RU361187"/>
    </source>
</evidence>
<dbReference type="InterPro" id="IPR013320">
    <property type="entry name" value="ConA-like_dom_sf"/>
</dbReference>
<organism evidence="8 9">
    <name type="scientific">Granulicella aggregans</name>
    <dbReference type="NCBI Taxonomy" id="474949"/>
    <lineage>
        <taxon>Bacteria</taxon>
        <taxon>Pseudomonadati</taxon>
        <taxon>Acidobacteriota</taxon>
        <taxon>Terriglobia</taxon>
        <taxon>Terriglobales</taxon>
        <taxon>Acidobacteriaceae</taxon>
        <taxon>Granulicella</taxon>
    </lineage>
</organism>
<dbReference type="GO" id="GO:0005975">
    <property type="term" value="P:carbohydrate metabolic process"/>
    <property type="evidence" value="ECO:0007669"/>
    <property type="project" value="InterPro"/>
</dbReference>
<dbReference type="GO" id="GO:0004553">
    <property type="term" value="F:hydrolase activity, hydrolyzing O-glycosyl compounds"/>
    <property type="evidence" value="ECO:0007669"/>
    <property type="project" value="InterPro"/>
</dbReference>
<dbReference type="InterPro" id="IPR006710">
    <property type="entry name" value="Glyco_hydro_43"/>
</dbReference>
<dbReference type="PANTHER" id="PTHR42812">
    <property type="entry name" value="BETA-XYLOSIDASE"/>
    <property type="match status" value="1"/>
</dbReference>
<dbReference type="SUPFAM" id="SSF49899">
    <property type="entry name" value="Concanavalin A-like lectins/glucanases"/>
    <property type="match status" value="1"/>
</dbReference>
<dbReference type="InterPro" id="IPR051795">
    <property type="entry name" value="Glycosyl_Hydrlase_43"/>
</dbReference>
<gene>
    <name evidence="8" type="ORF">HDF16_002514</name>
</gene>
<feature type="transmembrane region" description="Helical" evidence="7">
    <location>
        <begin position="31"/>
        <end position="51"/>
    </location>
</feature>
<dbReference type="EMBL" id="JACHIP010000003">
    <property type="protein sequence ID" value="MBB5057808.1"/>
    <property type="molecule type" value="Genomic_DNA"/>
</dbReference>
<keyword evidence="7" id="KW-1133">Transmembrane helix</keyword>
<name>A0A7W7ZDM6_9BACT</name>
<feature type="site" description="Important for catalytic activity, responsible for pKa modulation of the active site Glu and correct orientation of both the proton donor and substrate" evidence="5">
    <location>
        <position position="174"/>
    </location>
</feature>
<accession>A0A7W7ZDM6</accession>
<proteinExistence type="inferred from homology"/>
<evidence type="ECO:0000256" key="1">
    <source>
        <dbReference type="ARBA" id="ARBA00009865"/>
    </source>
</evidence>
<dbReference type="Gene3D" id="2.115.10.20">
    <property type="entry name" value="Glycosyl hydrolase domain, family 43"/>
    <property type="match status" value="1"/>
</dbReference>
<evidence type="ECO:0000313" key="9">
    <source>
        <dbReference type="Proteomes" id="UP000540989"/>
    </source>
</evidence>
<dbReference type="Pfam" id="PF04616">
    <property type="entry name" value="Glyco_hydro_43"/>
    <property type="match status" value="1"/>
</dbReference>
<evidence type="ECO:0000256" key="2">
    <source>
        <dbReference type="ARBA" id="ARBA00022801"/>
    </source>
</evidence>
<evidence type="ECO:0000256" key="3">
    <source>
        <dbReference type="ARBA" id="ARBA00023295"/>
    </source>
</evidence>
<protein>
    <submittedName>
        <fullName evidence="8">Beta-xylosidase</fullName>
    </submittedName>
</protein>
<comment type="similarity">
    <text evidence="1 6">Belongs to the glycosyl hydrolase 43 family.</text>
</comment>
<keyword evidence="3 6" id="KW-0326">Glycosidase</keyword>
<dbReference type="InterPro" id="IPR023296">
    <property type="entry name" value="Glyco_hydro_beta-prop_sf"/>
</dbReference>
<dbReference type="AlphaFoldDB" id="A0A7W7ZDM6"/>
<evidence type="ECO:0000256" key="4">
    <source>
        <dbReference type="PIRSR" id="PIRSR606710-1"/>
    </source>
</evidence>
<dbReference type="PANTHER" id="PTHR42812:SF5">
    <property type="entry name" value="ENDO-ARABINASE"/>
    <property type="match status" value="1"/>
</dbReference>
<evidence type="ECO:0000313" key="8">
    <source>
        <dbReference type="EMBL" id="MBB5057808.1"/>
    </source>
</evidence>
<dbReference type="Proteomes" id="UP000540989">
    <property type="component" value="Unassembled WGS sequence"/>
</dbReference>
<feature type="active site" description="Proton donor" evidence="4">
    <location>
        <position position="235"/>
    </location>
</feature>
<keyword evidence="9" id="KW-1185">Reference proteome</keyword>
<keyword evidence="7" id="KW-0812">Transmembrane</keyword>
<evidence type="ECO:0000256" key="5">
    <source>
        <dbReference type="PIRSR" id="PIRSR606710-2"/>
    </source>
</evidence>